<dbReference type="Gramene" id="CMB088CT">
    <property type="protein sequence ID" value="CMB088CT"/>
    <property type="gene ID" value="CMB088C"/>
</dbReference>
<dbReference type="Proteomes" id="UP000007014">
    <property type="component" value="Chromosome 2"/>
</dbReference>
<sequence>MNQHPRPFRLILGSSSRSRQQLLKELGYEFSILKPGIDEEAIRHPEAEQLVRLLGNAKADALVKMLKNEKGSSRTTAEPLLLLTGDQVVVHQGRILEKPQDPAEARQFIASYANAPAITVGSIVVSNLSTGKRYEAIDRAEVYFHPIPESVVERLIAEGAVFACSGGLMVEHPLLTKFVHHIVGTVDSVMGLNKDLTRALIERALAD</sequence>
<proteinExistence type="inferred from homology"/>
<evidence type="ECO:0000256" key="1">
    <source>
        <dbReference type="ARBA" id="ARBA00022801"/>
    </source>
</evidence>
<dbReference type="HOGENOM" id="CLU_040416_4_1_1"/>
<dbReference type="GO" id="GO:0047429">
    <property type="term" value="F:nucleoside triphosphate diphosphatase activity"/>
    <property type="evidence" value="ECO:0007669"/>
    <property type="project" value="InterPro"/>
</dbReference>
<dbReference type="HAMAP" id="MF_00528">
    <property type="entry name" value="Maf"/>
    <property type="match status" value="1"/>
</dbReference>
<protein>
    <submittedName>
        <fullName evidence="2">Probable nucleotide binding protein Maf</fullName>
    </submittedName>
</protein>
<dbReference type="PANTHER" id="PTHR43213:SF4">
    <property type="entry name" value="7-METHYL-GTP PYROPHOSPHATASE"/>
    <property type="match status" value="1"/>
</dbReference>
<dbReference type="OrthoDB" id="10267058at2759"/>
<organism evidence="2 3">
    <name type="scientific">Cyanidioschyzon merolae (strain NIES-3377 / 10D)</name>
    <name type="common">Unicellular red alga</name>
    <dbReference type="NCBI Taxonomy" id="280699"/>
    <lineage>
        <taxon>Eukaryota</taxon>
        <taxon>Rhodophyta</taxon>
        <taxon>Bangiophyceae</taxon>
        <taxon>Cyanidiales</taxon>
        <taxon>Cyanidiaceae</taxon>
        <taxon>Cyanidioschyzon</taxon>
    </lineage>
</organism>
<name>M1UNE1_CYAM1</name>
<reference evidence="2 3" key="2">
    <citation type="journal article" date="2007" name="BMC Biol.">
        <title>A 100%-complete sequence reveals unusually simple genomic features in the hot-spring red alga Cyanidioschyzon merolae.</title>
        <authorList>
            <person name="Nozaki H."/>
            <person name="Takano H."/>
            <person name="Misumi O."/>
            <person name="Terasawa K."/>
            <person name="Matsuzaki M."/>
            <person name="Maruyama S."/>
            <person name="Nishida K."/>
            <person name="Yagisawa F."/>
            <person name="Yoshida Y."/>
            <person name="Fujiwara T."/>
            <person name="Takio S."/>
            <person name="Tamura K."/>
            <person name="Chung S.J."/>
            <person name="Nakamura S."/>
            <person name="Kuroiwa H."/>
            <person name="Tanaka K."/>
            <person name="Sato N."/>
            <person name="Kuroiwa T."/>
        </authorList>
    </citation>
    <scope>NUCLEOTIDE SEQUENCE [LARGE SCALE GENOMIC DNA]</scope>
    <source>
        <strain evidence="2 3">10D</strain>
    </source>
</reference>
<dbReference type="PANTHER" id="PTHR43213">
    <property type="entry name" value="BIFUNCTIONAL DTTP/UTP PYROPHOSPHATASE/METHYLTRANSFERASE PROTEIN-RELATED"/>
    <property type="match status" value="1"/>
</dbReference>
<dbReference type="OMA" id="EEVCGFC"/>
<dbReference type="eggNOG" id="KOG1509">
    <property type="taxonomic scope" value="Eukaryota"/>
</dbReference>
<dbReference type="InterPro" id="IPR003697">
    <property type="entry name" value="Maf-like"/>
</dbReference>
<accession>M1UNE1</accession>
<dbReference type="EMBL" id="AP006484">
    <property type="protein sequence ID" value="BAM78901.1"/>
    <property type="molecule type" value="Genomic_DNA"/>
</dbReference>
<keyword evidence="3" id="KW-1185">Reference proteome</keyword>
<dbReference type="SUPFAM" id="SSF52972">
    <property type="entry name" value="ITPase-like"/>
    <property type="match status" value="1"/>
</dbReference>
<evidence type="ECO:0000313" key="2">
    <source>
        <dbReference type="EMBL" id="BAM78901.1"/>
    </source>
</evidence>
<dbReference type="RefSeq" id="XP_005535187.1">
    <property type="nucleotide sequence ID" value="XM_005535130.1"/>
</dbReference>
<dbReference type="KEGG" id="cme:CYME_CMB088C"/>
<reference evidence="2 3" key="1">
    <citation type="journal article" date="2004" name="Nature">
        <title>Genome sequence of the ultrasmall unicellular red alga Cyanidioschyzon merolae 10D.</title>
        <authorList>
            <person name="Matsuzaki M."/>
            <person name="Misumi O."/>
            <person name="Shin-i T."/>
            <person name="Maruyama S."/>
            <person name="Takahara M."/>
            <person name="Miyagishima S."/>
            <person name="Mori T."/>
            <person name="Nishida K."/>
            <person name="Yagisawa F."/>
            <person name="Nishida K."/>
            <person name="Yoshida Y."/>
            <person name="Nishimura Y."/>
            <person name="Nakao S."/>
            <person name="Kobayashi T."/>
            <person name="Momoyama Y."/>
            <person name="Higashiyama T."/>
            <person name="Minoda A."/>
            <person name="Sano M."/>
            <person name="Nomoto H."/>
            <person name="Oishi K."/>
            <person name="Hayashi H."/>
            <person name="Ohta F."/>
            <person name="Nishizaka S."/>
            <person name="Haga S."/>
            <person name="Miura S."/>
            <person name="Morishita T."/>
            <person name="Kabeya Y."/>
            <person name="Terasawa K."/>
            <person name="Suzuki Y."/>
            <person name="Ishii Y."/>
            <person name="Asakawa S."/>
            <person name="Takano H."/>
            <person name="Ohta N."/>
            <person name="Kuroiwa H."/>
            <person name="Tanaka K."/>
            <person name="Shimizu N."/>
            <person name="Sugano S."/>
            <person name="Sato N."/>
            <person name="Nozaki H."/>
            <person name="Ogasawara N."/>
            <person name="Kohara Y."/>
            <person name="Kuroiwa T."/>
        </authorList>
    </citation>
    <scope>NUCLEOTIDE SEQUENCE [LARGE SCALE GENOMIC DNA]</scope>
    <source>
        <strain evidence="2 3">10D</strain>
    </source>
</reference>
<dbReference type="GeneID" id="16992294"/>
<keyword evidence="1" id="KW-0378">Hydrolase</keyword>
<dbReference type="InterPro" id="IPR029001">
    <property type="entry name" value="ITPase-like_fam"/>
</dbReference>
<dbReference type="Pfam" id="PF02545">
    <property type="entry name" value="Maf"/>
    <property type="match status" value="1"/>
</dbReference>
<dbReference type="PIRSF" id="PIRSF006305">
    <property type="entry name" value="Maf"/>
    <property type="match status" value="1"/>
</dbReference>
<dbReference type="AlphaFoldDB" id="M1UNE1"/>
<evidence type="ECO:0000313" key="3">
    <source>
        <dbReference type="Proteomes" id="UP000007014"/>
    </source>
</evidence>
<dbReference type="FunFam" id="3.90.950.10:FF:000008">
    <property type="entry name" value="Maf-like protein, expressed"/>
    <property type="match status" value="1"/>
</dbReference>
<dbReference type="Gene3D" id="3.90.950.10">
    <property type="match status" value="1"/>
</dbReference>
<gene>
    <name evidence="2" type="ORF">CYME_CMB088C</name>
</gene>